<dbReference type="InterPro" id="IPR036097">
    <property type="entry name" value="HisK_dim/P_sf"/>
</dbReference>
<dbReference type="Gene3D" id="3.30.565.10">
    <property type="entry name" value="Histidine kinase-like ATPase, C-terminal domain"/>
    <property type="match status" value="1"/>
</dbReference>
<keyword evidence="8 11" id="KW-1133">Transmembrane helix</keyword>
<evidence type="ECO:0000256" key="7">
    <source>
        <dbReference type="ARBA" id="ARBA00022777"/>
    </source>
</evidence>
<keyword evidence="10 11" id="KW-0472">Membrane</keyword>
<dbReference type="SUPFAM" id="SSF47384">
    <property type="entry name" value="Homodimeric domain of signal transducing histidine kinase"/>
    <property type="match status" value="1"/>
</dbReference>
<evidence type="ECO:0000313" key="14">
    <source>
        <dbReference type="Proteomes" id="UP000603295"/>
    </source>
</evidence>
<evidence type="ECO:0000256" key="3">
    <source>
        <dbReference type="ARBA" id="ARBA00012438"/>
    </source>
</evidence>
<dbReference type="SUPFAM" id="SSF55874">
    <property type="entry name" value="ATPase domain of HSP90 chaperone/DNA topoisomerase II/histidine kinase"/>
    <property type="match status" value="1"/>
</dbReference>
<gene>
    <name evidence="13" type="ORF">GCM10011459_01410</name>
</gene>
<proteinExistence type="predicted"/>
<dbReference type="PRINTS" id="PR00344">
    <property type="entry name" value="BCTRLSENSOR"/>
</dbReference>
<protein>
    <recommendedName>
        <fullName evidence="3">histidine kinase</fullName>
        <ecNumber evidence="3">2.7.13.3</ecNumber>
    </recommendedName>
</protein>
<reference evidence="14" key="1">
    <citation type="journal article" date="2019" name="Int. J. Syst. Evol. Microbiol.">
        <title>The Global Catalogue of Microorganisms (GCM) 10K type strain sequencing project: providing services to taxonomists for standard genome sequencing and annotation.</title>
        <authorList>
            <consortium name="The Broad Institute Genomics Platform"/>
            <consortium name="The Broad Institute Genome Sequencing Center for Infectious Disease"/>
            <person name="Wu L."/>
            <person name="Ma J."/>
        </authorList>
    </citation>
    <scope>NUCLEOTIDE SEQUENCE [LARGE SCALE GENOMIC DNA]</scope>
    <source>
        <strain evidence="14">CCM 8609</strain>
    </source>
</reference>
<dbReference type="InterPro" id="IPR005467">
    <property type="entry name" value="His_kinase_dom"/>
</dbReference>
<evidence type="ECO:0000256" key="8">
    <source>
        <dbReference type="ARBA" id="ARBA00022989"/>
    </source>
</evidence>
<dbReference type="Proteomes" id="UP000603295">
    <property type="component" value="Unassembled WGS sequence"/>
</dbReference>
<feature type="transmembrane region" description="Helical" evidence="11">
    <location>
        <begin position="147"/>
        <end position="167"/>
    </location>
</feature>
<dbReference type="PROSITE" id="PS50109">
    <property type="entry name" value="HIS_KIN"/>
    <property type="match status" value="1"/>
</dbReference>
<sequence length="445" mass="51001">MRKNHPITAAGQLTRLFLTLFITALAIINILFVINAGHLIYQYADDQADEIIETIEKDWATSSNREKLLEAYVARQDDDAIEITDHHQKFRTHKAHKIFKRINNQGIRIKNLRITHHGVYYLRQEKMANSYVKVAINVDDLVKLTNWLLGLMVVINLAVVLLSIPLIRHLAHRWTKPLTNLSLQTNNINPQSSKLQILTVPEQPIEVSNVAKSFNELLERQFQAIQREKEFITNASHELKTPLAGILGHVNLIKRHGDTHPELIKKSIGYIDQEAHRMQRLVNELLILEGHQSKNSHDLTDLPAIIKTEITSLQGAYKRKYIMNMPERLEYQIVTGDWQSLVHNVLENAAKYSPLNSIIKVSLHSINNQIMFQVIDQGCGIAKENRQKIFERFFREDTSHASRIAGSGIGLAIVKKIVEKYKGEIKVQSNQPQGTIFTIYLPQQK</sequence>
<comment type="subcellular location">
    <subcellularLocation>
        <location evidence="2">Membrane</location>
    </subcellularLocation>
</comment>
<dbReference type="CDD" id="cd00082">
    <property type="entry name" value="HisKA"/>
    <property type="match status" value="1"/>
</dbReference>
<evidence type="ECO:0000256" key="1">
    <source>
        <dbReference type="ARBA" id="ARBA00000085"/>
    </source>
</evidence>
<evidence type="ECO:0000256" key="11">
    <source>
        <dbReference type="SAM" id="Phobius"/>
    </source>
</evidence>
<accession>A0ABQ2C246</accession>
<dbReference type="SMART" id="SM00388">
    <property type="entry name" value="HisKA"/>
    <property type="match status" value="1"/>
</dbReference>
<dbReference type="InterPro" id="IPR036890">
    <property type="entry name" value="HATPase_C_sf"/>
</dbReference>
<feature type="domain" description="Histidine kinase" evidence="12">
    <location>
        <begin position="234"/>
        <end position="445"/>
    </location>
</feature>
<dbReference type="PANTHER" id="PTHR45436">
    <property type="entry name" value="SENSOR HISTIDINE KINASE YKOH"/>
    <property type="match status" value="1"/>
</dbReference>
<dbReference type="EC" id="2.7.13.3" evidence="3"/>
<evidence type="ECO:0000256" key="5">
    <source>
        <dbReference type="ARBA" id="ARBA00022679"/>
    </source>
</evidence>
<evidence type="ECO:0000256" key="4">
    <source>
        <dbReference type="ARBA" id="ARBA00022553"/>
    </source>
</evidence>
<evidence type="ECO:0000256" key="2">
    <source>
        <dbReference type="ARBA" id="ARBA00004370"/>
    </source>
</evidence>
<evidence type="ECO:0000313" key="13">
    <source>
        <dbReference type="EMBL" id="GGI62307.1"/>
    </source>
</evidence>
<keyword evidence="14" id="KW-1185">Reference proteome</keyword>
<comment type="catalytic activity">
    <reaction evidence="1">
        <text>ATP + protein L-histidine = ADP + protein N-phospho-L-histidine.</text>
        <dbReference type="EC" id="2.7.13.3"/>
    </reaction>
</comment>
<evidence type="ECO:0000259" key="12">
    <source>
        <dbReference type="PROSITE" id="PS50109"/>
    </source>
</evidence>
<dbReference type="PANTHER" id="PTHR45436:SF5">
    <property type="entry name" value="SENSOR HISTIDINE KINASE TRCS"/>
    <property type="match status" value="1"/>
</dbReference>
<keyword evidence="5" id="KW-0808">Transferase</keyword>
<dbReference type="GO" id="GO:0016301">
    <property type="term" value="F:kinase activity"/>
    <property type="evidence" value="ECO:0007669"/>
    <property type="project" value="UniProtKB-KW"/>
</dbReference>
<feature type="transmembrane region" description="Helical" evidence="11">
    <location>
        <begin position="12"/>
        <end position="34"/>
    </location>
</feature>
<dbReference type="Gene3D" id="1.10.287.130">
    <property type="match status" value="1"/>
</dbReference>
<name>A0ABQ2C246_9LACO</name>
<keyword evidence="9" id="KW-0902">Two-component regulatory system</keyword>
<dbReference type="InterPro" id="IPR004358">
    <property type="entry name" value="Sig_transdc_His_kin-like_C"/>
</dbReference>
<dbReference type="InterPro" id="IPR050428">
    <property type="entry name" value="TCS_sensor_his_kinase"/>
</dbReference>
<evidence type="ECO:0000256" key="6">
    <source>
        <dbReference type="ARBA" id="ARBA00022692"/>
    </source>
</evidence>
<dbReference type="EMBL" id="BMDS01000001">
    <property type="protein sequence ID" value="GGI62307.1"/>
    <property type="molecule type" value="Genomic_DNA"/>
</dbReference>
<dbReference type="InterPro" id="IPR003661">
    <property type="entry name" value="HisK_dim/P_dom"/>
</dbReference>
<keyword evidence="7 13" id="KW-0418">Kinase</keyword>
<evidence type="ECO:0000256" key="10">
    <source>
        <dbReference type="ARBA" id="ARBA00023136"/>
    </source>
</evidence>
<evidence type="ECO:0000256" key="9">
    <source>
        <dbReference type="ARBA" id="ARBA00023012"/>
    </source>
</evidence>
<comment type="caution">
    <text evidence="13">The sequence shown here is derived from an EMBL/GenBank/DDBJ whole genome shotgun (WGS) entry which is preliminary data.</text>
</comment>
<dbReference type="RefSeq" id="WP_188357588.1">
    <property type="nucleotide sequence ID" value="NZ_BMDS01000001.1"/>
</dbReference>
<dbReference type="Pfam" id="PF02518">
    <property type="entry name" value="HATPase_c"/>
    <property type="match status" value="1"/>
</dbReference>
<keyword evidence="6 11" id="KW-0812">Transmembrane</keyword>
<dbReference type="InterPro" id="IPR003594">
    <property type="entry name" value="HATPase_dom"/>
</dbReference>
<organism evidence="13 14">
    <name type="scientific">Limosilactobacillus caviae</name>
    <dbReference type="NCBI Taxonomy" id="1769424"/>
    <lineage>
        <taxon>Bacteria</taxon>
        <taxon>Bacillati</taxon>
        <taxon>Bacillota</taxon>
        <taxon>Bacilli</taxon>
        <taxon>Lactobacillales</taxon>
        <taxon>Lactobacillaceae</taxon>
        <taxon>Limosilactobacillus</taxon>
    </lineage>
</organism>
<keyword evidence="4" id="KW-0597">Phosphoprotein</keyword>
<dbReference type="SMART" id="SM00387">
    <property type="entry name" value="HATPase_c"/>
    <property type="match status" value="1"/>
</dbReference>
<dbReference type="Pfam" id="PF00512">
    <property type="entry name" value="HisKA"/>
    <property type="match status" value="1"/>
</dbReference>